<dbReference type="GO" id="GO:0005886">
    <property type="term" value="C:plasma membrane"/>
    <property type="evidence" value="ECO:0007669"/>
    <property type="project" value="UniProtKB-SubCell"/>
</dbReference>
<dbReference type="InterPro" id="IPR003593">
    <property type="entry name" value="AAA+_ATPase"/>
</dbReference>
<evidence type="ECO:0000313" key="13">
    <source>
        <dbReference type="EMBL" id="OZI25880.1"/>
    </source>
</evidence>
<dbReference type="InterPro" id="IPR043428">
    <property type="entry name" value="LivM-like"/>
</dbReference>
<evidence type="ECO:0000256" key="6">
    <source>
        <dbReference type="ARBA" id="ARBA00022741"/>
    </source>
</evidence>
<evidence type="ECO:0000256" key="9">
    <source>
        <dbReference type="ARBA" id="ARBA00022989"/>
    </source>
</evidence>
<dbReference type="AlphaFoldDB" id="A0A261RMQ5"/>
<dbReference type="Pfam" id="PF00005">
    <property type="entry name" value="ABC_tran"/>
    <property type="match status" value="2"/>
</dbReference>
<feature type="transmembrane region" description="Helical" evidence="11">
    <location>
        <begin position="30"/>
        <end position="52"/>
    </location>
</feature>
<organism evidence="13 14">
    <name type="scientific">Bordetella genomosp. 9</name>
    <dbReference type="NCBI Taxonomy" id="1416803"/>
    <lineage>
        <taxon>Bacteria</taxon>
        <taxon>Pseudomonadati</taxon>
        <taxon>Pseudomonadota</taxon>
        <taxon>Betaproteobacteria</taxon>
        <taxon>Burkholderiales</taxon>
        <taxon>Alcaligenaceae</taxon>
        <taxon>Bordetella</taxon>
    </lineage>
</organism>
<dbReference type="InterPro" id="IPR052156">
    <property type="entry name" value="BCAA_Transport_ATP-bd_LivF"/>
</dbReference>
<dbReference type="CDD" id="cd03219">
    <property type="entry name" value="ABC_Mj1267_LivG_branched"/>
    <property type="match status" value="1"/>
</dbReference>
<evidence type="ECO:0000256" key="3">
    <source>
        <dbReference type="ARBA" id="ARBA00022448"/>
    </source>
</evidence>
<keyword evidence="4" id="KW-1003">Cell membrane</keyword>
<evidence type="ECO:0000256" key="7">
    <source>
        <dbReference type="ARBA" id="ARBA00022840"/>
    </source>
</evidence>
<dbReference type="InterPro" id="IPR027417">
    <property type="entry name" value="P-loop_NTPase"/>
</dbReference>
<feature type="transmembrane region" description="Helical" evidence="11">
    <location>
        <begin position="109"/>
        <end position="126"/>
    </location>
</feature>
<feature type="transmembrane region" description="Helical" evidence="11">
    <location>
        <begin position="155"/>
        <end position="179"/>
    </location>
</feature>
<keyword evidence="7" id="KW-0067">ATP-binding</keyword>
<dbReference type="SUPFAM" id="SSF52540">
    <property type="entry name" value="P-loop containing nucleoside triphosphate hydrolases"/>
    <property type="match status" value="2"/>
</dbReference>
<keyword evidence="14" id="KW-1185">Reference proteome</keyword>
<sequence>MKRAAIPGAVLLTVLCLVLAATLNSYYVFVLANVALIAIVGIGLNVLLGLTGQVSFGHVGFYALGAYTVAVLTTQAGWSFWPAWIAGALLSAAAGALLALPALRVKGPYLAMITIAFSFIVQHAIVEMPAITGGQNGIMGIPPLVLGGFAPEQSVAMVAIVAVLLLLGAYATLAGGSWGAAMRAIMDSETAAESIGLNPLVIKTVAFAVSAALAGLAGGLFAPLSGFVTPDTFSFMQSILFVLVVVIGGAGTVAGPIAGAIIVGILPELLASLESYRLLFFGALLLVVLWLAPEGIAGLAGRWLRPRRHAHADDGDTADDAGGAPLLRARPRRVLRAQALGMTFGGVRAVSGLDVDVAPAQVTSLIGPNGAGKTTALNMLSGFYVPSTGRITLDGSELQGLPAFRIARRGVSRTYQTSQLFGSLSVLRNVTLAMARGRLGGLLSGGAHADAARRRQARALLAFCGYRGDPDAPAAGLAHVDRRLVEIARALAMDPDVLLLDEPAAGLSREDKEDLAALLRRIADAGPSVVVVEHDMALVMGISDRIVVLDAGRRLALGTPAQIQADPAVRQAYLGEQAQQAGAASSTADTSPRIGGHEVLGIGELVAGYGADPVLHGIDLQVREGEMVALLGANGAGKSTLMRTLAGLHRASAGGLHFEGRPLNTLDAEAIVKLGVVLVPEGRQVFPDLSVLDNIRLGAFLHPRDSEARVQEMLDRFPRLRERLGQRAGLLSGGEQQMLALARGLMARPRLLLLDEPSLGLAPKIIAELFDSLDALRRERMTLLLVDQMAGLALSLADRAYVMEGGRIVAQGSAADIAANEMLARAYLGAAAN</sequence>
<gene>
    <name evidence="13" type="ORF">CAL26_00485</name>
</gene>
<dbReference type="GO" id="GO:0015658">
    <property type="term" value="F:branched-chain amino acid transmembrane transporter activity"/>
    <property type="evidence" value="ECO:0007669"/>
    <property type="project" value="InterPro"/>
</dbReference>
<dbReference type="InterPro" id="IPR003439">
    <property type="entry name" value="ABC_transporter-like_ATP-bd"/>
</dbReference>
<dbReference type="Pfam" id="PF12399">
    <property type="entry name" value="BCA_ABC_TP_C"/>
    <property type="match status" value="1"/>
</dbReference>
<keyword evidence="5 11" id="KW-0812">Transmembrane</keyword>
<keyword evidence="6" id="KW-0547">Nucleotide-binding</keyword>
<feature type="transmembrane region" description="Helical" evidence="11">
    <location>
        <begin position="84"/>
        <end position="102"/>
    </location>
</feature>
<feature type="transmembrane region" description="Helical" evidence="11">
    <location>
        <begin position="59"/>
        <end position="78"/>
    </location>
</feature>
<dbReference type="GO" id="GO:0005524">
    <property type="term" value="F:ATP binding"/>
    <property type="evidence" value="ECO:0007669"/>
    <property type="project" value="UniProtKB-KW"/>
</dbReference>
<comment type="caution">
    <text evidence="13">The sequence shown here is derived from an EMBL/GenBank/DDBJ whole genome shotgun (WGS) entry which is preliminary data.</text>
</comment>
<dbReference type="PANTHER" id="PTHR43820">
    <property type="entry name" value="HIGH-AFFINITY BRANCHED-CHAIN AMINO ACID TRANSPORT ATP-BINDING PROTEIN LIVF"/>
    <property type="match status" value="1"/>
</dbReference>
<dbReference type="Gene3D" id="3.40.50.300">
    <property type="entry name" value="P-loop containing nucleotide triphosphate hydrolases"/>
    <property type="match status" value="2"/>
</dbReference>
<dbReference type="InterPro" id="IPR032823">
    <property type="entry name" value="BCA_ABC_TP_C"/>
</dbReference>
<dbReference type="PROSITE" id="PS50893">
    <property type="entry name" value="ABC_TRANSPORTER_2"/>
    <property type="match status" value="2"/>
</dbReference>
<dbReference type="InterPro" id="IPR001851">
    <property type="entry name" value="ABC_transp_permease"/>
</dbReference>
<keyword evidence="8" id="KW-0029">Amino-acid transport</keyword>
<proteinExistence type="inferred from homology"/>
<feature type="transmembrane region" description="Helical" evidence="11">
    <location>
        <begin position="239"/>
        <end position="266"/>
    </location>
</feature>
<keyword evidence="9 11" id="KW-1133">Transmembrane helix</keyword>
<dbReference type="InterPro" id="IPR017871">
    <property type="entry name" value="ABC_transporter-like_CS"/>
</dbReference>
<evidence type="ECO:0000259" key="12">
    <source>
        <dbReference type="PROSITE" id="PS50893"/>
    </source>
</evidence>
<dbReference type="EMBL" id="NEVJ01000001">
    <property type="protein sequence ID" value="OZI25880.1"/>
    <property type="molecule type" value="Genomic_DNA"/>
</dbReference>
<evidence type="ECO:0000256" key="5">
    <source>
        <dbReference type="ARBA" id="ARBA00022692"/>
    </source>
</evidence>
<dbReference type="CDD" id="cd06581">
    <property type="entry name" value="TM_PBP1_LivM_like"/>
    <property type="match status" value="1"/>
</dbReference>
<dbReference type="OrthoDB" id="5290247at2"/>
<dbReference type="RefSeq" id="WP_094845013.1">
    <property type="nucleotide sequence ID" value="NZ_NEVJ01000001.1"/>
</dbReference>
<dbReference type="PANTHER" id="PTHR43820:SF4">
    <property type="entry name" value="HIGH-AFFINITY BRANCHED-CHAIN AMINO ACID TRANSPORT ATP-BINDING PROTEIN LIVF"/>
    <property type="match status" value="1"/>
</dbReference>
<comment type="similarity">
    <text evidence="2">Belongs to the ABC transporter superfamily.</text>
</comment>
<dbReference type="SMART" id="SM00382">
    <property type="entry name" value="AAA"/>
    <property type="match status" value="2"/>
</dbReference>
<evidence type="ECO:0000313" key="14">
    <source>
        <dbReference type="Proteomes" id="UP000216857"/>
    </source>
</evidence>
<reference evidence="13" key="1">
    <citation type="submission" date="2017-05" db="EMBL/GenBank/DDBJ databases">
        <title>Complete and WGS of Bordetella genogroups.</title>
        <authorList>
            <person name="Spilker T."/>
            <person name="Lipuma J."/>
        </authorList>
    </citation>
    <scope>NUCLEOTIDE SEQUENCE</scope>
    <source>
        <strain evidence="13">AU21707</strain>
    </source>
</reference>
<comment type="subcellular location">
    <subcellularLocation>
        <location evidence="1">Cell membrane</location>
        <topology evidence="1">Multi-pass membrane protein</topology>
    </subcellularLocation>
</comment>
<evidence type="ECO:0000256" key="2">
    <source>
        <dbReference type="ARBA" id="ARBA00005417"/>
    </source>
</evidence>
<keyword evidence="3" id="KW-0813">Transport</keyword>
<name>A0A261RMQ5_9BORD</name>
<feature type="domain" description="ABC transporter" evidence="12">
    <location>
        <begin position="335"/>
        <end position="576"/>
    </location>
</feature>
<dbReference type="GO" id="GO:0016887">
    <property type="term" value="F:ATP hydrolysis activity"/>
    <property type="evidence" value="ECO:0007669"/>
    <property type="project" value="InterPro"/>
</dbReference>
<evidence type="ECO:0000256" key="4">
    <source>
        <dbReference type="ARBA" id="ARBA00022475"/>
    </source>
</evidence>
<evidence type="ECO:0000256" key="1">
    <source>
        <dbReference type="ARBA" id="ARBA00004651"/>
    </source>
</evidence>
<feature type="transmembrane region" description="Helical" evidence="11">
    <location>
        <begin position="200"/>
        <end position="227"/>
    </location>
</feature>
<dbReference type="Pfam" id="PF02653">
    <property type="entry name" value="BPD_transp_2"/>
    <property type="match status" value="1"/>
</dbReference>
<evidence type="ECO:0000256" key="11">
    <source>
        <dbReference type="SAM" id="Phobius"/>
    </source>
</evidence>
<evidence type="ECO:0000256" key="10">
    <source>
        <dbReference type="ARBA" id="ARBA00023136"/>
    </source>
</evidence>
<keyword evidence="10 11" id="KW-0472">Membrane</keyword>
<feature type="domain" description="ABC transporter" evidence="12">
    <location>
        <begin position="600"/>
        <end position="830"/>
    </location>
</feature>
<protein>
    <submittedName>
        <fullName evidence="13">ABC transporter</fullName>
    </submittedName>
</protein>
<dbReference type="PROSITE" id="PS00211">
    <property type="entry name" value="ABC_TRANSPORTER_1"/>
    <property type="match status" value="1"/>
</dbReference>
<evidence type="ECO:0000256" key="8">
    <source>
        <dbReference type="ARBA" id="ARBA00022970"/>
    </source>
</evidence>
<dbReference type="GO" id="GO:0015807">
    <property type="term" value="P:L-amino acid transport"/>
    <property type="evidence" value="ECO:0007669"/>
    <property type="project" value="TreeGrafter"/>
</dbReference>
<dbReference type="Proteomes" id="UP000216857">
    <property type="component" value="Unassembled WGS sequence"/>
</dbReference>
<accession>A0A261RMQ5</accession>
<feature type="transmembrane region" description="Helical" evidence="11">
    <location>
        <begin position="278"/>
        <end position="300"/>
    </location>
</feature>
<dbReference type="CDD" id="cd03224">
    <property type="entry name" value="ABC_TM1139_LivF_branched"/>
    <property type="match status" value="1"/>
</dbReference>